<organism evidence="1 2">
    <name type="scientific">Protea cynaroides</name>
    <dbReference type="NCBI Taxonomy" id="273540"/>
    <lineage>
        <taxon>Eukaryota</taxon>
        <taxon>Viridiplantae</taxon>
        <taxon>Streptophyta</taxon>
        <taxon>Embryophyta</taxon>
        <taxon>Tracheophyta</taxon>
        <taxon>Spermatophyta</taxon>
        <taxon>Magnoliopsida</taxon>
        <taxon>Proteales</taxon>
        <taxon>Proteaceae</taxon>
        <taxon>Protea</taxon>
    </lineage>
</organism>
<gene>
    <name evidence="1" type="ORF">NE237_002043</name>
</gene>
<evidence type="ECO:0000313" key="1">
    <source>
        <dbReference type="EMBL" id="KAJ4976937.1"/>
    </source>
</evidence>
<accession>A0A9Q0KUI0</accession>
<name>A0A9Q0KUI0_9MAGN</name>
<dbReference type="EMBL" id="JAMYWD010000003">
    <property type="protein sequence ID" value="KAJ4976937.1"/>
    <property type="molecule type" value="Genomic_DNA"/>
</dbReference>
<dbReference type="Proteomes" id="UP001141806">
    <property type="component" value="Unassembled WGS sequence"/>
</dbReference>
<reference evidence="1" key="1">
    <citation type="journal article" date="2023" name="Plant J.">
        <title>The genome of the king protea, Protea cynaroides.</title>
        <authorList>
            <person name="Chang J."/>
            <person name="Duong T.A."/>
            <person name="Schoeman C."/>
            <person name="Ma X."/>
            <person name="Roodt D."/>
            <person name="Barker N."/>
            <person name="Li Z."/>
            <person name="Van de Peer Y."/>
            <person name="Mizrachi E."/>
        </authorList>
    </citation>
    <scope>NUCLEOTIDE SEQUENCE</scope>
    <source>
        <tissue evidence="1">Young leaves</tissue>
    </source>
</reference>
<dbReference type="AlphaFoldDB" id="A0A9Q0KUI0"/>
<proteinExistence type="predicted"/>
<evidence type="ECO:0000313" key="2">
    <source>
        <dbReference type="Proteomes" id="UP001141806"/>
    </source>
</evidence>
<protein>
    <submittedName>
        <fullName evidence="1">Uncharacterized protein</fullName>
    </submittedName>
</protein>
<comment type="caution">
    <text evidence="1">The sequence shown here is derived from an EMBL/GenBank/DDBJ whole genome shotgun (WGS) entry which is preliminary data.</text>
</comment>
<sequence>MLIYYCVLSYLRFHSIRLRSISLSSPEVSYHESRTNPISRTDLETLVLQQYRHGKFSDLVTKVEATVIGN</sequence>
<keyword evidence="2" id="KW-1185">Reference proteome</keyword>